<dbReference type="Proteomes" id="UP000515162">
    <property type="component" value="Chromosome 2R"/>
</dbReference>
<keyword evidence="7" id="KW-0472">Membrane</keyword>
<evidence type="ECO:0000256" key="2">
    <source>
        <dbReference type="ARBA" id="ARBA00004481"/>
    </source>
</evidence>
<dbReference type="Pfam" id="PF10601">
    <property type="entry name" value="zf-LITAF-like"/>
    <property type="match status" value="1"/>
</dbReference>
<keyword evidence="10" id="KW-1185">Reference proteome</keyword>
<organism evidence="10 11">
    <name type="scientific">Drosophila mauritiana</name>
    <name type="common">Fruit fly</name>
    <dbReference type="NCBI Taxonomy" id="7226"/>
    <lineage>
        <taxon>Eukaryota</taxon>
        <taxon>Metazoa</taxon>
        <taxon>Ecdysozoa</taxon>
        <taxon>Arthropoda</taxon>
        <taxon>Hexapoda</taxon>
        <taxon>Insecta</taxon>
        <taxon>Pterygota</taxon>
        <taxon>Neoptera</taxon>
        <taxon>Endopterygota</taxon>
        <taxon>Diptera</taxon>
        <taxon>Brachycera</taxon>
        <taxon>Muscomorpha</taxon>
        <taxon>Ephydroidea</taxon>
        <taxon>Drosophilidae</taxon>
        <taxon>Drosophila</taxon>
        <taxon>Sophophora</taxon>
    </lineage>
</organism>
<keyword evidence="6" id="KW-0862">Zinc</keyword>
<feature type="region of interest" description="Disordered" evidence="8">
    <location>
        <begin position="1"/>
        <end position="20"/>
    </location>
</feature>
<dbReference type="PROSITE" id="PS51837">
    <property type="entry name" value="LITAF"/>
    <property type="match status" value="1"/>
</dbReference>
<comment type="subcellular location">
    <subcellularLocation>
        <location evidence="2">Endosome membrane</location>
        <topology evidence="2">Peripheral membrane protein</topology>
    </subcellularLocation>
    <subcellularLocation>
        <location evidence="1">Late endosome membrane</location>
    </subcellularLocation>
    <subcellularLocation>
        <location evidence="3">Lysosome membrane</location>
        <topology evidence="3">Peripheral membrane protein</topology>
        <orientation evidence="3">Cytoplasmic side</orientation>
    </subcellularLocation>
</comment>
<dbReference type="RefSeq" id="XP_033152517.1">
    <property type="nucleotide sequence ID" value="XM_033296626.1"/>
</dbReference>
<evidence type="ECO:0000256" key="4">
    <source>
        <dbReference type="ARBA" id="ARBA00005975"/>
    </source>
</evidence>
<evidence type="ECO:0000256" key="1">
    <source>
        <dbReference type="ARBA" id="ARBA00004414"/>
    </source>
</evidence>
<evidence type="ECO:0000256" key="5">
    <source>
        <dbReference type="ARBA" id="ARBA00022723"/>
    </source>
</evidence>
<sequence>MHDYKRVDSPPPYSDDFATAPPAEADMQQNLASPAHPYPLIPVMAQTMPVLQPVSVVQNQTTVLVDTPGQGMICPHCNARVRLRVEHHPTGSTYCMAALLCIFFCWPCVCAPCCCNCFYKTSQYCPNCKACLGSF</sequence>
<dbReference type="AlphaFoldDB" id="A0A6P8J9K7"/>
<dbReference type="GO" id="GO:0008270">
    <property type="term" value="F:zinc ion binding"/>
    <property type="evidence" value="ECO:0007669"/>
    <property type="project" value="TreeGrafter"/>
</dbReference>
<evidence type="ECO:0000313" key="11">
    <source>
        <dbReference type="RefSeq" id="XP_033152517.1"/>
    </source>
</evidence>
<name>A0A6P8J9K7_DROMA</name>
<evidence type="ECO:0000259" key="9">
    <source>
        <dbReference type="PROSITE" id="PS51837"/>
    </source>
</evidence>
<dbReference type="SMART" id="SM00714">
    <property type="entry name" value="LITAF"/>
    <property type="match status" value="1"/>
</dbReference>
<evidence type="ECO:0000256" key="7">
    <source>
        <dbReference type="ARBA" id="ARBA00023136"/>
    </source>
</evidence>
<reference evidence="11" key="1">
    <citation type="submission" date="2025-08" db="UniProtKB">
        <authorList>
            <consortium name="RefSeq"/>
        </authorList>
    </citation>
    <scope>IDENTIFICATION</scope>
    <source>
        <strain evidence="11">Mau12</strain>
        <tissue evidence="11">Whole Body</tissue>
    </source>
</reference>
<dbReference type="GO" id="GO:0031902">
    <property type="term" value="C:late endosome membrane"/>
    <property type="evidence" value="ECO:0007669"/>
    <property type="project" value="UniProtKB-SubCell"/>
</dbReference>
<evidence type="ECO:0000256" key="8">
    <source>
        <dbReference type="SAM" id="MobiDB-lite"/>
    </source>
</evidence>
<dbReference type="PANTHER" id="PTHR23292">
    <property type="entry name" value="LIPOPOLYSACCHARIDE-INDUCED TUMOR NECROSIS FACTOR-ALPHA FACTOR"/>
    <property type="match status" value="1"/>
</dbReference>
<gene>
    <name evidence="11" type="primary">LOC117136010</name>
</gene>
<dbReference type="GeneID" id="117136010"/>
<dbReference type="InterPro" id="IPR006629">
    <property type="entry name" value="LITAF"/>
</dbReference>
<evidence type="ECO:0000313" key="10">
    <source>
        <dbReference type="Proteomes" id="UP000515162"/>
    </source>
</evidence>
<feature type="domain" description="LITAF" evidence="9">
    <location>
        <begin position="52"/>
        <end position="135"/>
    </location>
</feature>
<dbReference type="PANTHER" id="PTHR23292:SF14">
    <property type="entry name" value="FI16615P1-RELATED"/>
    <property type="match status" value="1"/>
</dbReference>
<accession>A0A6P8J9K7</accession>
<proteinExistence type="inferred from homology"/>
<protein>
    <submittedName>
        <fullName evidence="11">Lipopolysaccharide-induced tumor necrosis factor-alpha factor homolog</fullName>
    </submittedName>
</protein>
<dbReference type="GO" id="GO:0005765">
    <property type="term" value="C:lysosomal membrane"/>
    <property type="evidence" value="ECO:0007669"/>
    <property type="project" value="UniProtKB-SubCell"/>
</dbReference>
<comment type="similarity">
    <text evidence="4">Belongs to the CDIP1/LITAF family.</text>
</comment>
<keyword evidence="5" id="KW-0479">Metal-binding</keyword>
<evidence type="ECO:0000256" key="6">
    <source>
        <dbReference type="ARBA" id="ARBA00022833"/>
    </source>
</evidence>
<dbReference type="InterPro" id="IPR037519">
    <property type="entry name" value="LITAF_fam"/>
</dbReference>
<evidence type="ECO:0000256" key="3">
    <source>
        <dbReference type="ARBA" id="ARBA00004630"/>
    </source>
</evidence>